<dbReference type="EMBL" id="QJHK01000006">
    <property type="protein sequence ID" value="PXY41152.1"/>
    <property type="molecule type" value="Genomic_DNA"/>
</dbReference>
<keyword evidence="1" id="KW-0472">Membrane</keyword>
<accession>A0A2V4BRG7</accession>
<proteinExistence type="predicted"/>
<organism evidence="2 3">
    <name type="scientific">Flavobacterium cheongpyeongense</name>
    <dbReference type="NCBI Taxonomy" id="2212651"/>
    <lineage>
        <taxon>Bacteria</taxon>
        <taxon>Pseudomonadati</taxon>
        <taxon>Bacteroidota</taxon>
        <taxon>Flavobacteriia</taxon>
        <taxon>Flavobacteriales</taxon>
        <taxon>Flavobacteriaceae</taxon>
        <taxon>Flavobacterium</taxon>
    </lineage>
</organism>
<evidence type="ECO:0008006" key="4">
    <source>
        <dbReference type="Google" id="ProtNLM"/>
    </source>
</evidence>
<reference evidence="2 3" key="1">
    <citation type="submission" date="2018-05" db="EMBL/GenBank/DDBJ databases">
        <title>Flavobacterium sp. strain IMCC34759, incomplete genome.</title>
        <authorList>
            <person name="Joung Y."/>
            <person name="Cho J."/>
        </authorList>
    </citation>
    <scope>NUCLEOTIDE SEQUENCE [LARGE SCALE GENOMIC DNA]</scope>
    <source>
        <strain evidence="2 3">IMCC34759</strain>
    </source>
</reference>
<protein>
    <recommendedName>
        <fullName evidence="4">General secretion pathway protein</fullName>
    </recommendedName>
</protein>
<evidence type="ECO:0000313" key="2">
    <source>
        <dbReference type="EMBL" id="PXY41152.1"/>
    </source>
</evidence>
<keyword evidence="1" id="KW-1133">Transmembrane helix</keyword>
<gene>
    <name evidence="2" type="ORF">DMB65_09360</name>
</gene>
<keyword evidence="1" id="KW-0812">Transmembrane</keyword>
<dbReference type="AlphaFoldDB" id="A0A2V4BRG7"/>
<dbReference type="RefSeq" id="WP_110306387.1">
    <property type="nucleotide sequence ID" value="NZ_QJHK01000006.1"/>
</dbReference>
<dbReference type="OrthoDB" id="1489407at2"/>
<sequence length="395" mass="45873">MLATLSKFIKINDLNVVGVIKKEDYDIYNLLTIKKKANKISIVDKQTFETLEELSRAADKKLPLLIVVEGKGVLNKEIDYNNETDVNWQKNIDHNAIYFTDLKGLKSNFISFCRKNIVEETISKFQKKGFQVIDVYIGSFLSALLNNVLKKDTLFSNDLRLEFENERLLSFSKQNEEVKTINYKIADETVSNTFLPLYGAIIHFFVKPKEVSKTTNSTLNSEELIYKKAFGYFGVAILAGFLTTLLISYFMIQYYGTKNSELNLQTVYSNQSYQLILDLEAQKERKLNILKESGVLSSKFLSYYGYEIIKSIPSNISLNELNIIPLKEEYKENKKAFFETKTIIIRGETFQEESFNNWLDDLKKMNWLQRFEIISLKKDKKNKSVFEIKITLKDV</sequence>
<name>A0A2V4BRG7_9FLAO</name>
<comment type="caution">
    <text evidence="2">The sequence shown here is derived from an EMBL/GenBank/DDBJ whole genome shotgun (WGS) entry which is preliminary data.</text>
</comment>
<evidence type="ECO:0000256" key="1">
    <source>
        <dbReference type="SAM" id="Phobius"/>
    </source>
</evidence>
<dbReference type="Proteomes" id="UP000247903">
    <property type="component" value="Unassembled WGS sequence"/>
</dbReference>
<feature type="transmembrane region" description="Helical" evidence="1">
    <location>
        <begin position="229"/>
        <end position="252"/>
    </location>
</feature>
<keyword evidence="3" id="KW-1185">Reference proteome</keyword>
<evidence type="ECO:0000313" key="3">
    <source>
        <dbReference type="Proteomes" id="UP000247903"/>
    </source>
</evidence>